<dbReference type="AlphaFoldDB" id="A0AAU0US41"/>
<comment type="function">
    <text evidence="8">Catalyzes the ATP-dependent amidation of deamido-NAD to form NAD. Uses ammonia as a nitrogen source.</text>
</comment>
<dbReference type="EMBL" id="CP121694">
    <property type="protein sequence ID" value="WRO23222.1"/>
    <property type="molecule type" value="Genomic_DNA"/>
</dbReference>
<feature type="binding site" description="in other chain" evidence="8">
    <location>
        <begin position="228"/>
        <end position="229"/>
    </location>
    <ligand>
        <name>deamido-NAD(+)</name>
        <dbReference type="ChEBI" id="CHEBI:58437"/>
        <note>ligand shared between two neighboring subunits</note>
    </ligand>
</feature>
<dbReference type="InterPro" id="IPR022310">
    <property type="entry name" value="NAD/GMP_synthase"/>
</dbReference>
<evidence type="ECO:0000256" key="1">
    <source>
        <dbReference type="ARBA" id="ARBA00005859"/>
    </source>
</evidence>
<dbReference type="InterPro" id="IPR003694">
    <property type="entry name" value="NAD_synthase"/>
</dbReference>
<dbReference type="GO" id="GO:0004359">
    <property type="term" value="F:glutaminase activity"/>
    <property type="evidence" value="ECO:0007669"/>
    <property type="project" value="InterPro"/>
</dbReference>
<dbReference type="PANTHER" id="PTHR23090:SF9">
    <property type="entry name" value="GLUTAMINE-DEPENDENT NAD(+) SYNTHETASE"/>
    <property type="match status" value="1"/>
</dbReference>
<feature type="binding site" evidence="8">
    <location>
        <begin position="29"/>
        <end position="36"/>
    </location>
    <ligand>
        <name>ATP</name>
        <dbReference type="ChEBI" id="CHEBI:30616"/>
    </ligand>
</feature>
<dbReference type="KEGG" id="dbc:MFMK1_003072"/>
<feature type="compositionally biased region" description="Basic and acidic residues" evidence="11">
    <location>
        <begin position="216"/>
        <end position="227"/>
    </location>
</feature>
<gene>
    <name evidence="8 13" type="primary">nadE</name>
    <name evidence="13" type="ORF">MFMK1_003072</name>
</gene>
<feature type="binding site" description="in other chain" evidence="8">
    <location>
        <position position="144"/>
    </location>
    <ligand>
        <name>deamido-NAD(+)</name>
        <dbReference type="ChEBI" id="CHEBI:58437"/>
        <note>ligand shared between two neighboring subunits</note>
    </ligand>
</feature>
<evidence type="ECO:0000256" key="6">
    <source>
        <dbReference type="ARBA" id="ARBA00022842"/>
    </source>
</evidence>
<keyword evidence="6 8" id="KW-0460">Magnesium</keyword>
<feature type="binding site" evidence="8">
    <location>
        <position position="160"/>
    </location>
    <ligand>
        <name>ATP</name>
        <dbReference type="ChEBI" id="CHEBI:30616"/>
    </ligand>
</feature>
<dbReference type="Gene3D" id="3.40.50.620">
    <property type="entry name" value="HUPs"/>
    <property type="match status" value="1"/>
</dbReference>
<evidence type="ECO:0000256" key="9">
    <source>
        <dbReference type="RuleBase" id="RU003811"/>
    </source>
</evidence>
<dbReference type="NCBIfam" id="TIGR00552">
    <property type="entry name" value="nadE"/>
    <property type="match status" value="1"/>
</dbReference>
<reference evidence="13 14" key="1">
    <citation type="submission" date="2023-04" db="EMBL/GenBank/DDBJ databases">
        <authorList>
            <person name="Hsu D."/>
        </authorList>
    </citation>
    <scope>NUCLEOTIDE SEQUENCE [LARGE SCALE GENOMIC DNA]</scope>
    <source>
        <strain evidence="13 14">MK1</strain>
    </source>
</reference>
<organism evidence="13 14">
    <name type="scientific">Metallumcola ferriviriculae</name>
    <dbReference type="NCBI Taxonomy" id="3039180"/>
    <lineage>
        <taxon>Bacteria</taxon>
        <taxon>Bacillati</taxon>
        <taxon>Bacillota</taxon>
        <taxon>Clostridia</taxon>
        <taxon>Neomoorellales</taxon>
        <taxon>Desulfitibacteraceae</taxon>
        <taxon>Metallumcola</taxon>
    </lineage>
</organism>
<dbReference type="PANTHER" id="PTHR23090">
    <property type="entry name" value="NH 3 /GLUTAMINE-DEPENDENT NAD + SYNTHETASE"/>
    <property type="match status" value="1"/>
</dbReference>
<dbReference type="Proteomes" id="UP001329915">
    <property type="component" value="Chromosome"/>
</dbReference>
<evidence type="ECO:0000256" key="2">
    <source>
        <dbReference type="ARBA" id="ARBA00022598"/>
    </source>
</evidence>
<dbReference type="GO" id="GO:0046872">
    <property type="term" value="F:metal ion binding"/>
    <property type="evidence" value="ECO:0007669"/>
    <property type="project" value="UniProtKB-KW"/>
</dbReference>
<dbReference type="EC" id="6.3.1.5" evidence="8 10"/>
<dbReference type="SUPFAM" id="SSF52402">
    <property type="entry name" value="Adenine nucleotide alpha hydrolases-like"/>
    <property type="match status" value="1"/>
</dbReference>
<dbReference type="Pfam" id="PF02540">
    <property type="entry name" value="NAD_synthase"/>
    <property type="match status" value="1"/>
</dbReference>
<name>A0AAU0US41_9FIRM</name>
<keyword evidence="7 8" id="KW-0520">NAD</keyword>
<dbReference type="GO" id="GO:0005737">
    <property type="term" value="C:cytoplasm"/>
    <property type="evidence" value="ECO:0007669"/>
    <property type="project" value="InterPro"/>
</dbReference>
<feature type="binding site" evidence="8">
    <location>
        <position position="151"/>
    </location>
    <ligand>
        <name>deamido-NAD(+)</name>
        <dbReference type="ChEBI" id="CHEBI:58437"/>
        <note>ligand shared between two neighboring subunits</note>
    </ligand>
</feature>
<proteinExistence type="inferred from homology"/>
<evidence type="ECO:0000313" key="13">
    <source>
        <dbReference type="EMBL" id="WRO23222.1"/>
    </source>
</evidence>
<evidence type="ECO:0000313" key="14">
    <source>
        <dbReference type="Proteomes" id="UP001329915"/>
    </source>
</evidence>
<sequence>MDLLQMKGQLVAWIQEKVSAAGADGTVIGISGGIDSAVVAALCQLAFPDNNLGVIMPCQSDPADAGLARELAESLGIKFVETDLSTTYQTLLAALNTDDTTRLAKANIKPRLRMTTLYYYAARHNYLVAGTGNRSEIFTGYFTKYGDGGVDMEPIGGLLKSQVRDLAKLLGVPERIITRPPTAGLWEGQTDEDELEISYEQLDKYIISGEGSDKVKEVTRRLHQSSEHKRHMPPVPEF</sequence>
<evidence type="ECO:0000256" key="11">
    <source>
        <dbReference type="SAM" id="MobiDB-lite"/>
    </source>
</evidence>
<evidence type="ECO:0000256" key="8">
    <source>
        <dbReference type="HAMAP-Rule" id="MF_00193"/>
    </source>
</evidence>
<evidence type="ECO:0000256" key="10">
    <source>
        <dbReference type="RuleBase" id="RU003812"/>
    </source>
</evidence>
<evidence type="ECO:0000256" key="7">
    <source>
        <dbReference type="ARBA" id="ARBA00023027"/>
    </source>
</evidence>
<keyword evidence="3 8" id="KW-0479">Metal-binding</keyword>
<keyword evidence="2 8" id="KW-0436">Ligase</keyword>
<dbReference type="CDD" id="cd00553">
    <property type="entry name" value="NAD_synthase"/>
    <property type="match status" value="1"/>
</dbReference>
<protein>
    <recommendedName>
        <fullName evidence="8 10">NH(3)-dependent NAD(+) synthetase</fullName>
        <ecNumber evidence="8 10">6.3.1.5</ecNumber>
    </recommendedName>
</protein>
<feature type="binding site" evidence="8">
    <location>
        <position position="35"/>
    </location>
    <ligand>
        <name>Mg(2+)</name>
        <dbReference type="ChEBI" id="CHEBI:18420"/>
    </ligand>
</feature>
<feature type="binding site" evidence="8">
    <location>
        <position position="131"/>
    </location>
    <ligand>
        <name>ATP</name>
        <dbReference type="ChEBI" id="CHEBI:30616"/>
    </ligand>
</feature>
<evidence type="ECO:0000256" key="5">
    <source>
        <dbReference type="ARBA" id="ARBA00022840"/>
    </source>
</evidence>
<comment type="subunit">
    <text evidence="8">Homodimer.</text>
</comment>
<feature type="binding site" evidence="8">
    <location>
        <position position="136"/>
    </location>
    <ligand>
        <name>Mg(2+)</name>
        <dbReference type="ChEBI" id="CHEBI:18420"/>
    </ligand>
</feature>
<dbReference type="RefSeq" id="WP_366922605.1">
    <property type="nucleotide sequence ID" value="NZ_CP121694.1"/>
</dbReference>
<dbReference type="GO" id="GO:0008795">
    <property type="term" value="F:NAD+ synthase activity"/>
    <property type="evidence" value="ECO:0007669"/>
    <property type="project" value="UniProtKB-UniRule"/>
</dbReference>
<dbReference type="InterPro" id="IPR022926">
    <property type="entry name" value="NH(3)-dep_NAD(+)_synth"/>
</dbReference>
<comment type="similarity">
    <text evidence="1 8 9">Belongs to the NAD synthetase family.</text>
</comment>
<comment type="pathway">
    <text evidence="8">Cofactor biosynthesis; NAD(+) biosynthesis; NAD(+) from deamido-NAD(+) (ammonia route): step 1/1.</text>
</comment>
<evidence type="ECO:0000259" key="12">
    <source>
        <dbReference type="Pfam" id="PF02540"/>
    </source>
</evidence>
<dbReference type="NCBIfam" id="NF010587">
    <property type="entry name" value="PRK13980.1"/>
    <property type="match status" value="1"/>
</dbReference>
<feature type="binding site" description="in other chain" evidence="8">
    <location>
        <position position="111"/>
    </location>
    <ligand>
        <name>deamido-NAD(+)</name>
        <dbReference type="ChEBI" id="CHEBI:58437"/>
        <note>ligand shared between two neighboring subunits</note>
    </ligand>
</feature>
<comment type="catalytic activity">
    <reaction evidence="8 10">
        <text>deamido-NAD(+) + NH4(+) + ATP = AMP + diphosphate + NAD(+) + H(+)</text>
        <dbReference type="Rhea" id="RHEA:21188"/>
        <dbReference type="ChEBI" id="CHEBI:15378"/>
        <dbReference type="ChEBI" id="CHEBI:28938"/>
        <dbReference type="ChEBI" id="CHEBI:30616"/>
        <dbReference type="ChEBI" id="CHEBI:33019"/>
        <dbReference type="ChEBI" id="CHEBI:57540"/>
        <dbReference type="ChEBI" id="CHEBI:58437"/>
        <dbReference type="ChEBI" id="CHEBI:456215"/>
        <dbReference type="EC" id="6.3.1.5"/>
    </reaction>
</comment>
<keyword evidence="14" id="KW-1185">Reference proteome</keyword>
<feature type="region of interest" description="Disordered" evidence="11">
    <location>
        <begin position="216"/>
        <end position="238"/>
    </location>
</feature>
<feature type="domain" description="NAD/GMP synthase" evidence="12">
    <location>
        <begin position="9"/>
        <end position="233"/>
    </location>
</feature>
<evidence type="ECO:0000256" key="3">
    <source>
        <dbReference type="ARBA" id="ARBA00022723"/>
    </source>
</evidence>
<keyword evidence="4 8" id="KW-0547">Nucleotide-binding</keyword>
<keyword evidence="5 8" id="KW-0067">ATP-binding</keyword>
<accession>A0AAU0US41</accession>
<feature type="binding site" evidence="8">
    <location>
        <position position="182"/>
    </location>
    <ligand>
        <name>ATP</name>
        <dbReference type="ChEBI" id="CHEBI:30616"/>
    </ligand>
</feature>
<dbReference type="GO" id="GO:0005524">
    <property type="term" value="F:ATP binding"/>
    <property type="evidence" value="ECO:0007669"/>
    <property type="project" value="UniProtKB-UniRule"/>
</dbReference>
<evidence type="ECO:0000256" key="4">
    <source>
        <dbReference type="ARBA" id="ARBA00022741"/>
    </source>
</evidence>
<dbReference type="HAMAP" id="MF_00193">
    <property type="entry name" value="NadE_ammonia_dep"/>
    <property type="match status" value="1"/>
</dbReference>
<dbReference type="GO" id="GO:0009435">
    <property type="term" value="P:NAD+ biosynthetic process"/>
    <property type="evidence" value="ECO:0007669"/>
    <property type="project" value="UniProtKB-UniRule"/>
</dbReference>
<dbReference type="InterPro" id="IPR014729">
    <property type="entry name" value="Rossmann-like_a/b/a_fold"/>
</dbReference>
<dbReference type="GO" id="GO:0003952">
    <property type="term" value="F:NAD+ synthase (glutamine-hydrolyzing) activity"/>
    <property type="evidence" value="ECO:0007669"/>
    <property type="project" value="InterPro"/>
</dbReference>